<gene>
    <name evidence="4" type="ORF">OSB04_006916</name>
</gene>
<dbReference type="InterPro" id="IPR025558">
    <property type="entry name" value="DUF4283"/>
</dbReference>
<name>A0AA38WSZ6_9ASTR</name>
<dbReference type="Gene3D" id="3.60.10.10">
    <property type="entry name" value="Endonuclease/exonuclease/phosphatase"/>
    <property type="match status" value="1"/>
</dbReference>
<evidence type="ECO:0000259" key="3">
    <source>
        <dbReference type="PROSITE" id="PS50878"/>
    </source>
</evidence>
<organism evidence="4 5">
    <name type="scientific">Centaurea solstitialis</name>
    <name type="common">yellow star-thistle</name>
    <dbReference type="NCBI Taxonomy" id="347529"/>
    <lineage>
        <taxon>Eukaryota</taxon>
        <taxon>Viridiplantae</taxon>
        <taxon>Streptophyta</taxon>
        <taxon>Embryophyta</taxon>
        <taxon>Tracheophyta</taxon>
        <taxon>Spermatophyta</taxon>
        <taxon>Magnoliopsida</taxon>
        <taxon>eudicotyledons</taxon>
        <taxon>Gunneridae</taxon>
        <taxon>Pentapetalae</taxon>
        <taxon>asterids</taxon>
        <taxon>campanulids</taxon>
        <taxon>Asterales</taxon>
        <taxon>Asteraceae</taxon>
        <taxon>Carduoideae</taxon>
        <taxon>Cardueae</taxon>
        <taxon>Centaureinae</taxon>
        <taxon>Centaurea</taxon>
    </lineage>
</organism>
<feature type="compositionally biased region" description="Basic and acidic residues" evidence="1">
    <location>
        <begin position="1000"/>
        <end position="1023"/>
    </location>
</feature>
<dbReference type="Pfam" id="PF13966">
    <property type="entry name" value="zf-RVT"/>
    <property type="match status" value="2"/>
</dbReference>
<dbReference type="SUPFAM" id="SSF56219">
    <property type="entry name" value="DNase I-like"/>
    <property type="match status" value="1"/>
</dbReference>
<dbReference type="PROSITE" id="PS50878">
    <property type="entry name" value="RT_POL"/>
    <property type="match status" value="1"/>
</dbReference>
<keyword evidence="5" id="KW-1185">Reference proteome</keyword>
<dbReference type="Pfam" id="PF00078">
    <property type="entry name" value="RVT_1"/>
    <property type="match status" value="2"/>
</dbReference>
<dbReference type="InterPro" id="IPR043502">
    <property type="entry name" value="DNA/RNA_pol_sf"/>
</dbReference>
<dbReference type="Pfam" id="PF14111">
    <property type="entry name" value="DUF4283"/>
    <property type="match status" value="1"/>
</dbReference>
<evidence type="ECO:0000313" key="5">
    <source>
        <dbReference type="Proteomes" id="UP001172457"/>
    </source>
</evidence>
<keyword evidence="2" id="KW-0812">Transmembrane</keyword>
<dbReference type="Proteomes" id="UP001172457">
    <property type="component" value="Chromosome 2"/>
</dbReference>
<dbReference type="SUPFAM" id="SSF56672">
    <property type="entry name" value="DNA/RNA polymerases"/>
    <property type="match status" value="2"/>
</dbReference>
<evidence type="ECO:0000256" key="1">
    <source>
        <dbReference type="SAM" id="MobiDB-lite"/>
    </source>
</evidence>
<accession>A0AA38WSZ6</accession>
<dbReference type="CDD" id="cd01650">
    <property type="entry name" value="RT_nLTR_like"/>
    <property type="match status" value="1"/>
</dbReference>
<reference evidence="4" key="1">
    <citation type="submission" date="2023-03" db="EMBL/GenBank/DDBJ databases">
        <title>Chromosome-scale reference genome and RAD-based genetic map of yellow starthistle (Centaurea solstitialis) reveal putative structural variation and QTLs associated with invader traits.</title>
        <authorList>
            <person name="Reatini B."/>
            <person name="Cang F.A."/>
            <person name="Jiang Q."/>
            <person name="Mckibben M.T.W."/>
            <person name="Barker M.S."/>
            <person name="Rieseberg L.H."/>
            <person name="Dlugosch K.M."/>
        </authorList>
    </citation>
    <scope>NUCLEOTIDE SEQUENCE</scope>
    <source>
        <strain evidence="4">CAN-66</strain>
        <tissue evidence="4">Leaf</tissue>
    </source>
</reference>
<dbReference type="InterPro" id="IPR036691">
    <property type="entry name" value="Endo/exonu/phosph_ase_sf"/>
</dbReference>
<dbReference type="PANTHER" id="PTHR33116:SF84">
    <property type="entry name" value="RNA-DIRECTED DNA POLYMERASE"/>
    <property type="match status" value="1"/>
</dbReference>
<keyword evidence="2" id="KW-0472">Membrane</keyword>
<dbReference type="EMBL" id="JARYMX010000002">
    <property type="protein sequence ID" value="KAJ9561756.1"/>
    <property type="molecule type" value="Genomic_DNA"/>
</dbReference>
<dbReference type="PANTHER" id="PTHR33116">
    <property type="entry name" value="REVERSE TRANSCRIPTASE ZINC-BINDING DOMAIN-CONTAINING PROTEIN-RELATED-RELATED"/>
    <property type="match status" value="1"/>
</dbReference>
<feature type="domain" description="Reverse transcriptase" evidence="3">
    <location>
        <begin position="1"/>
        <end position="187"/>
    </location>
</feature>
<protein>
    <recommendedName>
        <fullName evidence="3">Reverse transcriptase domain-containing protein</fullName>
    </recommendedName>
</protein>
<feature type="transmembrane region" description="Helical" evidence="2">
    <location>
        <begin position="35"/>
        <end position="54"/>
    </location>
</feature>
<sequence length="2093" mass="236751">MAHELVKGYHLNSGPPRCAFKIDLRKAYDMVNWDFLFNMLAGLGFHPVIIKWITVMVSSPSFSIALNGESFGNFQGQRGIRQGDPLSPYLFTIIMEGFAMIFKECINEVLTSNSIMAVKNLKSDIFFGHVPLDEKTAILDCLAFRQGTFPIRYLGVPLSPIALRASDYSAIVAKVKDRVQNWKSKFLSFGGRRQLILSVLQSLQLYWMAVFLFPSVTIHDLESCFRDFLWTQGATSKGRCKVAWTTICKPLESGGLGVKRLSVWNRALLTKNLWAILSRANTLWVQWIRLYSLCGNFWAARRHHRWSWTFARMMTIRDEIRRYVTVRIGDGLSTNAWEDSWLPCGALSSIIPYRVFHGMSFTTSTSVNTLLTSIQGGWPRTWIDRNPVVASLNVPIIQPNLRDVVCWDANNDLTEFSVRRAYGSLVGHFDRVDWTKMVWFKGHIPKHTFCLWLACLRRLPTQDRMYSWKQDHHELRCSLCNACMDSHSHLFFECSFASDVWSRIKVKVNWLDAPTSWDVMMDVLAVTCTSSRPLMQKVAARAYASGVSKVSIEVVGFALLRLRRLCGVWLADSRGIMVTVDAMDQIMASDDDLGSNTVGSDIPRKSVFDRLKVDDRLKFPKDISFAGVVGSTDTDASLSFYPLADKGKACVRIPDVLAKQVMDQHKTTLFGYFLGPRIPFPLVERYVKAAWGRNGFSAAMMNSNGIYFFKFNDLGGASQVVENGPLMIRGVPLFVAHWDPSKGLVKPVHNSCPLWVKLHNIPLVAFNKEGLSRITSALGVPKQMDACTASMCDKAWGRPGFAKVLVEVWAVGELKREVQVVIPSLTGGGDTSVNVQVEYIWEPTQCTHCMVFGHKAATCVKAVSVTKPKPENKDDQGFIRVSRKEWKPKKLVTTTQAPVVTRKEGEGTSGSSKDVGVTGMVETIDVDSSHVVMNADRSEPSSAMGDQVDNTSIETPIVVEEITVPPPKVSPVHEPQTKLDKPPLKGILKNTNRFAPLGSDLKDQRRVDDGMKSKKDSGSKRPGLEGGGKLKSSTCDRVFRRWSWISNQMYSDVGTRIIVAWDNSVVDLMVLESHSQFMHCEIRFHDTQDSFFVSFVYAANRGSDRRALWSGLRKFKVLLGDKPWLVVGDFNCLLFPHDALGGQSRRNADMLEFAACVEDVELFDVRFMGVHHTWCQKPREEAGLRRKLDRILANTDFTGVFQDATARFLPRGLSDHSPGLISFKDSKFLDIVKCHWNVHIEGTFMYRLTSKLKMLKSPLRRLRSTYGNLSEKTSLLKHELDVVQLAIDLDPFNDSLRDDLEHLRGAYQQACWIDMRAAKQRAKAKWLSEGDSNTRYFHQVVKEKRHSHHVHSVCNADGQFVYGMEVATAFIDHFKSIIGTKAVGLNPCMEPDLFVTKLPLSDANHMIRPIEDVEIKDAIFQIGNDKAPGSDGFSSKFFKATWEVTGSDVLLAIHNFFYRGRLAKELNHTLICLLPKSVNATSVSDFRPIACCSVLYKCIAKVIVERMKPYLGNLISNSQSAFIPGRKICDNILMAHELVGLGFHPVLIRWIKEMVSTTSFSLCLNGESVGYFQGERGIRQGDPLSPYLFTIIMEGFGMLFKNCIAEAEAFGYHHGCADLHLTHLCFADDLFVFTHGDVASVGILKKALDLFASRSGLSPNLQKSDVFFGNVAETKVKDRIQNWKSKFLSFGGRKQLIISVLQSLQLYWMAVFLFPSVVIHDLEACFRDFLWAHGDSSKGKCKVAWSSVCRPLDCGGLGFKRLSVWNRSIISRNLWALATKQHTLWVRWILLYSLRGLSVWSAKRNARWSWMFVKIMSIREEIRKFIFVRIGDGLSTNAWEDQWLSCGPLSSVLPYRVFHAQSFTLSSTVRQVLEDFNGVWPNTWIDRYPILASVDMPNIQDTRSDVVCWDIQSSSFDDFSIRRAYRSLDGTHVAVPWANKVWFTGHVPKHSFCLWLACLHRLPTQDRIASWKDEPPDMCCSLCNVCIDSNHHLFFECGFANQVWQLVTHKLCWSAAPNTWDAIRDGLSIPELPPTSLIHKLGLTATVYFIWRERNRRLFTKDKVSEVQLAKDIVDASQNRLAWKMRKKKNGSI</sequence>
<evidence type="ECO:0000313" key="4">
    <source>
        <dbReference type="EMBL" id="KAJ9561756.1"/>
    </source>
</evidence>
<keyword evidence="2" id="KW-1133">Transmembrane helix</keyword>
<dbReference type="InterPro" id="IPR000477">
    <property type="entry name" value="RT_dom"/>
</dbReference>
<proteinExistence type="predicted"/>
<dbReference type="InterPro" id="IPR026960">
    <property type="entry name" value="RVT-Znf"/>
</dbReference>
<evidence type="ECO:0000256" key="2">
    <source>
        <dbReference type="SAM" id="Phobius"/>
    </source>
</evidence>
<feature type="region of interest" description="Disordered" evidence="1">
    <location>
        <begin position="966"/>
        <end position="1032"/>
    </location>
</feature>
<comment type="caution">
    <text evidence="4">The sequence shown here is derived from an EMBL/GenBank/DDBJ whole genome shotgun (WGS) entry which is preliminary data.</text>
</comment>